<accession>A0ACC2DQB1</accession>
<comment type="caution">
    <text evidence="1">The sequence shown here is derived from an EMBL/GenBank/DDBJ whole genome shotgun (WGS) entry which is preliminary data.</text>
</comment>
<dbReference type="Proteomes" id="UP001162992">
    <property type="component" value="Chromosome 5"/>
</dbReference>
<evidence type="ECO:0000313" key="1">
    <source>
        <dbReference type="EMBL" id="KAJ7556429.1"/>
    </source>
</evidence>
<evidence type="ECO:0000313" key="2">
    <source>
        <dbReference type="Proteomes" id="UP001162992"/>
    </source>
</evidence>
<proteinExistence type="predicted"/>
<organism evidence="1 2">
    <name type="scientific">Diphasiastrum complanatum</name>
    <name type="common">Issler's clubmoss</name>
    <name type="synonym">Lycopodium complanatum</name>
    <dbReference type="NCBI Taxonomy" id="34168"/>
    <lineage>
        <taxon>Eukaryota</taxon>
        <taxon>Viridiplantae</taxon>
        <taxon>Streptophyta</taxon>
        <taxon>Embryophyta</taxon>
        <taxon>Tracheophyta</taxon>
        <taxon>Lycopodiopsida</taxon>
        <taxon>Lycopodiales</taxon>
        <taxon>Lycopodiaceae</taxon>
        <taxon>Lycopodioideae</taxon>
        <taxon>Diphasiastrum</taxon>
    </lineage>
</organism>
<dbReference type="EMBL" id="CM055096">
    <property type="protein sequence ID" value="KAJ7556429.1"/>
    <property type="molecule type" value="Genomic_DNA"/>
</dbReference>
<reference evidence="2" key="1">
    <citation type="journal article" date="2024" name="Proc. Natl. Acad. Sci. U.S.A.">
        <title>Extraordinary preservation of gene collinearity over three hundred million years revealed in homosporous lycophytes.</title>
        <authorList>
            <person name="Li C."/>
            <person name="Wickell D."/>
            <person name="Kuo L.Y."/>
            <person name="Chen X."/>
            <person name="Nie B."/>
            <person name="Liao X."/>
            <person name="Peng D."/>
            <person name="Ji J."/>
            <person name="Jenkins J."/>
            <person name="Williams M."/>
            <person name="Shu S."/>
            <person name="Plott C."/>
            <person name="Barry K."/>
            <person name="Rajasekar S."/>
            <person name="Grimwood J."/>
            <person name="Han X."/>
            <person name="Sun S."/>
            <person name="Hou Z."/>
            <person name="He W."/>
            <person name="Dai G."/>
            <person name="Sun C."/>
            <person name="Schmutz J."/>
            <person name="Leebens-Mack J.H."/>
            <person name="Li F.W."/>
            <person name="Wang L."/>
        </authorList>
    </citation>
    <scope>NUCLEOTIDE SEQUENCE [LARGE SCALE GENOMIC DNA]</scope>
    <source>
        <strain evidence="2">cv. PW_Plant_1</strain>
    </source>
</reference>
<gene>
    <name evidence="1" type="ORF">O6H91_05G083200</name>
</gene>
<protein>
    <submittedName>
        <fullName evidence="1">Uncharacterized protein</fullName>
    </submittedName>
</protein>
<name>A0ACC2DQB1_DIPCM</name>
<sequence length="151" mass="16930">MLELIGGSSLVGPSTLSYYNGKTSFETLPCCRKQRLLSRNYQFVLHGVSVLNSRPIQKKNKLSAFTHLVWVCTSVLITDSETQFGHGGMDISADGVPRSYCRSRLQLKSSICLEMNDTNYCRIQALVGYWIGPDFEDGWGYVDAYVSLEKT</sequence>
<keyword evidence="2" id="KW-1185">Reference proteome</keyword>